<accession>A0ABU2SAR3</accession>
<dbReference type="EMBL" id="JAVREV010000017">
    <property type="protein sequence ID" value="MDT0446067.1"/>
    <property type="molecule type" value="Genomic_DNA"/>
</dbReference>
<proteinExistence type="predicted"/>
<sequence length="152" mass="15917">MPPSVRRLELTAARDAGRSSGPAEVNARWSFVSQAPGQNGDQGILPLPTLRIDGAFDLENRAPAGEPFSLRLGLDGWQGNASAPVADLALQASFDDGETWQPLAVTADGDGHVAEVVHPPGDGFVSLRASVTTEDGTALDQTVIRGYEIAAR</sequence>
<reference evidence="2" key="1">
    <citation type="submission" date="2023-07" db="EMBL/GenBank/DDBJ databases">
        <title>30 novel species of actinomycetes from the DSMZ collection.</title>
        <authorList>
            <person name="Nouioui I."/>
        </authorList>
    </citation>
    <scope>NUCLEOTIDE SEQUENCE [LARGE SCALE GENOMIC DNA]</scope>
    <source>
        <strain evidence="2">DSM 41886</strain>
    </source>
</reference>
<protein>
    <submittedName>
        <fullName evidence="1">Uncharacterized protein</fullName>
    </submittedName>
</protein>
<comment type="caution">
    <text evidence="1">The sequence shown here is derived from an EMBL/GenBank/DDBJ whole genome shotgun (WGS) entry which is preliminary data.</text>
</comment>
<name>A0ABU2SAR3_9ACTN</name>
<evidence type="ECO:0000313" key="2">
    <source>
        <dbReference type="Proteomes" id="UP001183615"/>
    </source>
</evidence>
<dbReference type="Proteomes" id="UP001183615">
    <property type="component" value="Unassembled WGS sequence"/>
</dbReference>
<dbReference type="RefSeq" id="WP_311620235.1">
    <property type="nucleotide sequence ID" value="NZ_JAVREV010000017.1"/>
</dbReference>
<keyword evidence="2" id="KW-1185">Reference proteome</keyword>
<evidence type="ECO:0000313" key="1">
    <source>
        <dbReference type="EMBL" id="MDT0446067.1"/>
    </source>
</evidence>
<gene>
    <name evidence="1" type="ORF">RM779_26245</name>
</gene>
<organism evidence="1 2">
    <name type="scientific">Streptomyces johnsoniae</name>
    <dbReference type="NCBI Taxonomy" id="3075532"/>
    <lineage>
        <taxon>Bacteria</taxon>
        <taxon>Bacillati</taxon>
        <taxon>Actinomycetota</taxon>
        <taxon>Actinomycetes</taxon>
        <taxon>Kitasatosporales</taxon>
        <taxon>Streptomycetaceae</taxon>
        <taxon>Streptomyces</taxon>
    </lineage>
</organism>